<proteinExistence type="predicted"/>
<accession>A0ABS2THD0</accession>
<evidence type="ECO:0000313" key="1">
    <source>
        <dbReference type="EMBL" id="MBM9434064.1"/>
    </source>
</evidence>
<dbReference type="Proteomes" id="UP000705983">
    <property type="component" value="Unassembled WGS sequence"/>
</dbReference>
<reference evidence="2" key="1">
    <citation type="submission" date="2021-02" db="EMBL/GenBank/DDBJ databases">
        <title>Leucobacter sp. CX169.</title>
        <authorList>
            <person name="Cheng Y."/>
        </authorList>
    </citation>
    <scope>NUCLEOTIDE SEQUENCE [LARGE SCALE GENOMIC DNA]</scope>
    <source>
        <strain evidence="2">JY899</strain>
    </source>
</reference>
<sequence>MRPLLAAAAGFAATRVPAPRGARWERMNYRGEPVSLSGGVSAAAGALAGALAAPAPVRWAAVIAGSAGAAAGYIDDHEESRFATAKGLHGHLSSLAHGRVTTGVLKIAVIGIGAGAGAALLGQPDRKIGDWAVRCVAIAGTANLINLLDLRPGRALKATVLGAVIASRHASPVSAGLLGMIAGTIPSDLSGRTMLGDLGANAAGGVLGVALAAHPSRRVRAASAGAVTALILASEKVSFSRIIDQNPVLSTMDEWGR</sequence>
<dbReference type="RefSeq" id="WP_187997104.1">
    <property type="nucleotide sequence ID" value="NZ_JACEXG010000007.1"/>
</dbReference>
<name>A0ABS2THD0_9ACTO</name>
<comment type="caution">
    <text evidence="1">The sequence shown here is derived from an EMBL/GenBank/DDBJ whole genome shotgun (WGS) entry which is preliminary data.</text>
</comment>
<keyword evidence="2" id="KW-1185">Reference proteome</keyword>
<protein>
    <submittedName>
        <fullName evidence="1">Uncharacterized protein</fullName>
    </submittedName>
</protein>
<organism evidence="1 2">
    <name type="scientific">Flaviflexus equikiangi</name>
    <dbReference type="NCBI Taxonomy" id="2758573"/>
    <lineage>
        <taxon>Bacteria</taxon>
        <taxon>Bacillati</taxon>
        <taxon>Actinomycetota</taxon>
        <taxon>Actinomycetes</taxon>
        <taxon>Actinomycetales</taxon>
        <taxon>Actinomycetaceae</taxon>
        <taxon>Flaviflexus</taxon>
    </lineage>
</organism>
<gene>
    <name evidence="1" type="ORF">JVW63_10200</name>
</gene>
<dbReference type="EMBL" id="JAFFJS010000007">
    <property type="protein sequence ID" value="MBM9434064.1"/>
    <property type="molecule type" value="Genomic_DNA"/>
</dbReference>
<evidence type="ECO:0000313" key="2">
    <source>
        <dbReference type="Proteomes" id="UP000705983"/>
    </source>
</evidence>